<dbReference type="Gene3D" id="3.90.550.10">
    <property type="entry name" value="Spore Coat Polysaccharide Biosynthesis Protein SpsA, Chain A"/>
    <property type="match status" value="1"/>
</dbReference>
<evidence type="ECO:0000313" key="2">
    <source>
        <dbReference type="Proteomes" id="UP000064920"/>
    </source>
</evidence>
<dbReference type="PATRIC" id="fig|1397108.4.peg.1937"/>
<accession>A0A0P0AAW0</accession>
<sequence length="406" mass="45890">MADFHQGGHVATLHNLRHNTADDLARELDLFSSTRKITLILPSLFSELEGDALPAIIDELNKVNFIHRIVIGLDRADEAQYRYARKFFAKLKAEHVVLWNDGARLKAVDARLQELGLSPAEPGKGRNVWFCMGYTIARADSAVVAVHDCDVVTYSAGMLARLVYPVTNPNFPYQMSKGFYPRVAEGKLNGRVSRLLVSPMLAALRKVLGPRDYLDFLSDFRYPLAGEFAMRTSILPDMRIPSDWGLEIGLLSEAWRNLSPRAVCQVEISDRYDHKHQDLSEEDANQGLSRMSVDICKALYRKLAADGTVFSEEIFRSIKATYYRDGLDLIETYFNDARMNGLHVDRHVEERAVELFASNIMRAGQVFLENPMETPFIPNWSRVHAADPDIVADLVHAVSQDMDEFV</sequence>
<name>A0A0P0AAW0_9RHOB</name>
<dbReference type="AlphaFoldDB" id="A0A0P0AAW0"/>
<protein>
    <submittedName>
        <fullName evidence="1">Glycosyltransferase</fullName>
    </submittedName>
</protein>
<reference evidence="1 2" key="1">
    <citation type="submission" date="2015-05" db="EMBL/GenBank/DDBJ databases">
        <authorList>
            <person name="Wang D.B."/>
            <person name="Wang M."/>
        </authorList>
    </citation>
    <scope>NUCLEOTIDE SEQUENCE [LARGE SCALE GENOMIC DNA]</scope>
    <source>
        <strain evidence="1 2">IMCC 12053</strain>
    </source>
</reference>
<dbReference type="Proteomes" id="UP000064920">
    <property type="component" value="Chromosome"/>
</dbReference>
<dbReference type="EMBL" id="CP012023">
    <property type="protein sequence ID" value="ALI55843.1"/>
    <property type="molecule type" value="Genomic_DNA"/>
</dbReference>
<dbReference type="OrthoDB" id="9477at2"/>
<dbReference type="RefSeq" id="WP_062218396.1">
    <property type="nucleotide sequence ID" value="NZ_CP012023.1"/>
</dbReference>
<proteinExistence type="predicted"/>
<evidence type="ECO:0000313" key="1">
    <source>
        <dbReference type="EMBL" id="ALI55843.1"/>
    </source>
</evidence>
<keyword evidence="1" id="KW-0808">Transferase</keyword>
<dbReference type="STRING" id="1397108.IMCC12053_1896"/>
<gene>
    <name evidence="1" type="ORF">IMCC12053_1896</name>
</gene>
<dbReference type="GO" id="GO:0016740">
    <property type="term" value="F:transferase activity"/>
    <property type="evidence" value="ECO:0007669"/>
    <property type="project" value="UniProtKB-KW"/>
</dbReference>
<keyword evidence="2" id="KW-1185">Reference proteome</keyword>
<dbReference type="KEGG" id="cmar:IMCC12053_1896"/>
<dbReference type="SUPFAM" id="SSF53448">
    <property type="entry name" value="Nucleotide-diphospho-sugar transferases"/>
    <property type="match status" value="1"/>
</dbReference>
<organism evidence="1 2">
    <name type="scientific">Celeribacter marinus</name>
    <dbReference type="NCBI Taxonomy" id="1397108"/>
    <lineage>
        <taxon>Bacteria</taxon>
        <taxon>Pseudomonadati</taxon>
        <taxon>Pseudomonadota</taxon>
        <taxon>Alphaproteobacteria</taxon>
        <taxon>Rhodobacterales</taxon>
        <taxon>Roseobacteraceae</taxon>
        <taxon>Celeribacter</taxon>
    </lineage>
</organism>
<dbReference type="InterPro" id="IPR029044">
    <property type="entry name" value="Nucleotide-diphossugar_trans"/>
</dbReference>